<accession>X0UE07</accession>
<proteinExistence type="predicted"/>
<feature type="non-terminal residue" evidence="2">
    <location>
        <position position="1"/>
    </location>
</feature>
<dbReference type="AlphaFoldDB" id="X0UE07"/>
<feature type="region of interest" description="Disordered" evidence="1">
    <location>
        <begin position="1"/>
        <end position="43"/>
    </location>
</feature>
<evidence type="ECO:0000256" key="1">
    <source>
        <dbReference type="SAM" id="MobiDB-lite"/>
    </source>
</evidence>
<sequence length="43" mass="4577">VVGLSEQAEKGVEAQLGPGMSVEDIAKETVGDEENSEREQDSE</sequence>
<organism evidence="2">
    <name type="scientific">marine sediment metagenome</name>
    <dbReference type="NCBI Taxonomy" id="412755"/>
    <lineage>
        <taxon>unclassified sequences</taxon>
        <taxon>metagenomes</taxon>
        <taxon>ecological metagenomes</taxon>
    </lineage>
</organism>
<protein>
    <submittedName>
        <fullName evidence="2">Uncharacterized protein</fullName>
    </submittedName>
</protein>
<dbReference type="EMBL" id="BARS01013517">
    <property type="protein sequence ID" value="GAF97526.1"/>
    <property type="molecule type" value="Genomic_DNA"/>
</dbReference>
<gene>
    <name evidence="2" type="ORF">S01H1_23419</name>
</gene>
<evidence type="ECO:0000313" key="2">
    <source>
        <dbReference type="EMBL" id="GAF97526.1"/>
    </source>
</evidence>
<name>X0UE07_9ZZZZ</name>
<reference evidence="2" key="1">
    <citation type="journal article" date="2014" name="Front. Microbiol.">
        <title>High frequency of phylogenetically diverse reductive dehalogenase-homologous genes in deep subseafloor sedimentary metagenomes.</title>
        <authorList>
            <person name="Kawai M."/>
            <person name="Futagami T."/>
            <person name="Toyoda A."/>
            <person name="Takaki Y."/>
            <person name="Nishi S."/>
            <person name="Hori S."/>
            <person name="Arai W."/>
            <person name="Tsubouchi T."/>
            <person name="Morono Y."/>
            <person name="Uchiyama I."/>
            <person name="Ito T."/>
            <person name="Fujiyama A."/>
            <person name="Inagaki F."/>
            <person name="Takami H."/>
        </authorList>
    </citation>
    <scope>NUCLEOTIDE SEQUENCE</scope>
    <source>
        <strain evidence="2">Expedition CK06-06</strain>
    </source>
</reference>
<comment type="caution">
    <text evidence="2">The sequence shown here is derived from an EMBL/GenBank/DDBJ whole genome shotgun (WGS) entry which is preliminary data.</text>
</comment>